<dbReference type="EMBL" id="JAIXMP010000042">
    <property type="protein sequence ID" value="KAI9247458.1"/>
    <property type="molecule type" value="Genomic_DNA"/>
</dbReference>
<dbReference type="InterPro" id="IPR001810">
    <property type="entry name" value="F-box_dom"/>
</dbReference>
<dbReference type="AlphaFoldDB" id="A0AAD5JP76"/>
<proteinExistence type="predicted"/>
<dbReference type="SUPFAM" id="SSF81383">
    <property type="entry name" value="F-box domain"/>
    <property type="match status" value="1"/>
</dbReference>
<dbReference type="Proteomes" id="UP001209540">
    <property type="component" value="Unassembled WGS sequence"/>
</dbReference>
<keyword evidence="3" id="KW-1185">Reference proteome</keyword>
<evidence type="ECO:0000313" key="3">
    <source>
        <dbReference type="Proteomes" id="UP001209540"/>
    </source>
</evidence>
<protein>
    <recommendedName>
        <fullName evidence="1">F-box domain-containing protein</fullName>
    </recommendedName>
</protein>
<organism evidence="2 3">
    <name type="scientific">Phascolomyces articulosus</name>
    <dbReference type="NCBI Taxonomy" id="60185"/>
    <lineage>
        <taxon>Eukaryota</taxon>
        <taxon>Fungi</taxon>
        <taxon>Fungi incertae sedis</taxon>
        <taxon>Mucoromycota</taxon>
        <taxon>Mucoromycotina</taxon>
        <taxon>Mucoromycetes</taxon>
        <taxon>Mucorales</taxon>
        <taxon>Lichtheimiaceae</taxon>
        <taxon>Phascolomyces</taxon>
    </lineage>
</organism>
<gene>
    <name evidence="2" type="ORF">BDA99DRAFT_542905</name>
</gene>
<reference evidence="2" key="2">
    <citation type="submission" date="2023-02" db="EMBL/GenBank/DDBJ databases">
        <authorList>
            <consortium name="DOE Joint Genome Institute"/>
            <person name="Mondo S.J."/>
            <person name="Chang Y."/>
            <person name="Wang Y."/>
            <person name="Ahrendt S."/>
            <person name="Andreopoulos W."/>
            <person name="Barry K."/>
            <person name="Beard J."/>
            <person name="Benny G.L."/>
            <person name="Blankenship S."/>
            <person name="Bonito G."/>
            <person name="Cuomo C."/>
            <person name="Desiro A."/>
            <person name="Gervers K.A."/>
            <person name="Hundley H."/>
            <person name="Kuo A."/>
            <person name="LaButti K."/>
            <person name="Lang B.F."/>
            <person name="Lipzen A."/>
            <person name="O'Donnell K."/>
            <person name="Pangilinan J."/>
            <person name="Reynolds N."/>
            <person name="Sandor L."/>
            <person name="Smith M.W."/>
            <person name="Tsang A."/>
            <person name="Grigoriev I.V."/>
            <person name="Stajich J.E."/>
            <person name="Spatafora J.W."/>
        </authorList>
    </citation>
    <scope>NUCLEOTIDE SEQUENCE</scope>
    <source>
        <strain evidence="2">RSA 2281</strain>
    </source>
</reference>
<accession>A0AAD5JP76</accession>
<dbReference type="Gene3D" id="3.80.10.10">
    <property type="entry name" value="Ribonuclease Inhibitor"/>
    <property type="match status" value="1"/>
</dbReference>
<evidence type="ECO:0000313" key="2">
    <source>
        <dbReference type="EMBL" id="KAI9247458.1"/>
    </source>
</evidence>
<evidence type="ECO:0000259" key="1">
    <source>
        <dbReference type="PROSITE" id="PS50181"/>
    </source>
</evidence>
<comment type="caution">
    <text evidence="2">The sequence shown here is derived from an EMBL/GenBank/DDBJ whole genome shotgun (WGS) entry which is preliminary data.</text>
</comment>
<dbReference type="InterPro" id="IPR032675">
    <property type="entry name" value="LRR_dom_sf"/>
</dbReference>
<feature type="domain" description="F-box" evidence="1">
    <location>
        <begin position="21"/>
        <end position="68"/>
    </location>
</feature>
<dbReference type="InterPro" id="IPR036047">
    <property type="entry name" value="F-box-like_dom_sf"/>
</dbReference>
<name>A0AAD5JP76_9FUNG</name>
<dbReference type="PROSITE" id="PS50181">
    <property type="entry name" value="FBOX"/>
    <property type="match status" value="1"/>
</dbReference>
<reference evidence="2" key="1">
    <citation type="journal article" date="2022" name="IScience">
        <title>Evolution of zygomycete secretomes and the origins of terrestrial fungal ecologies.</title>
        <authorList>
            <person name="Chang Y."/>
            <person name="Wang Y."/>
            <person name="Mondo S."/>
            <person name="Ahrendt S."/>
            <person name="Andreopoulos W."/>
            <person name="Barry K."/>
            <person name="Beard J."/>
            <person name="Benny G.L."/>
            <person name="Blankenship S."/>
            <person name="Bonito G."/>
            <person name="Cuomo C."/>
            <person name="Desiro A."/>
            <person name="Gervers K.A."/>
            <person name="Hundley H."/>
            <person name="Kuo A."/>
            <person name="LaButti K."/>
            <person name="Lang B.F."/>
            <person name="Lipzen A."/>
            <person name="O'Donnell K."/>
            <person name="Pangilinan J."/>
            <person name="Reynolds N."/>
            <person name="Sandor L."/>
            <person name="Smith M.E."/>
            <person name="Tsang A."/>
            <person name="Grigoriev I.V."/>
            <person name="Stajich J.E."/>
            <person name="Spatafora J.W."/>
        </authorList>
    </citation>
    <scope>NUCLEOTIDE SEQUENCE</scope>
    <source>
        <strain evidence="2">RSA 2281</strain>
    </source>
</reference>
<sequence>MTPAIVNQTPNHFYSLHLSCVDFISELPFDLVPLIMKHFSAVELFHLFNVSKVWKARLLSCCKLWSRVTIFRAQLNIHVLTTLASVAPHVEHLGLSFVISGDMYTRVLHLLERGIFVKLEHLEINGFFSDCAISKNTRLLPALHAVSNTLKQFKLSSNSSDVSFETVVSTCQQLEHFWWCVTDSSIVPDQDFYVNNNLRVAGSNVRNITLTHLIVDAPSVHISFLQSLVILCPNIRRLSIGMCSFSEALDIIRQSYGNQLEYLSYNPETPNNTSKWLQLGYKTIIPATTTSALKNNTGHSLIRSSQGLRHLELYGHSEIGFILFLSRHTATIENLHIKGKKHGNSSISREDDLPRIHRTFQRCIVDPFLNLCTLVICHYTHNPQIIAMLLSRASVSLQEICFSVCDLKDSTIFESIRKFRCLKRLVLGDKVQANYSDILGLMEHFATTNKSINKNNNNDDDDDIDSTYCFNNQERRYQQQQQKQQKIHCIHLCGEEMVLDDIIIRELAKIETLREIKINNAKQVTEQGMDEFCKLLRQRDTYLCALEVNTIIRFTDREFGRLSTTPVFEKRSLRDRERTITREALVEFSDRIKTYK</sequence>